<dbReference type="AlphaFoldDB" id="A0A9D6V5Y1"/>
<dbReference type="GO" id="GO:0005524">
    <property type="term" value="F:ATP binding"/>
    <property type="evidence" value="ECO:0007669"/>
    <property type="project" value="UniProtKB-UniRule"/>
</dbReference>
<dbReference type="PANTHER" id="PTHR10344:SF4">
    <property type="entry name" value="UMP-CMP KINASE 2, MITOCHONDRIAL"/>
    <property type="match status" value="1"/>
</dbReference>
<dbReference type="InterPro" id="IPR018095">
    <property type="entry name" value="Thymidylate_kin_CS"/>
</dbReference>
<evidence type="ECO:0000313" key="11">
    <source>
        <dbReference type="Proteomes" id="UP000807825"/>
    </source>
</evidence>
<dbReference type="PANTHER" id="PTHR10344">
    <property type="entry name" value="THYMIDYLATE KINASE"/>
    <property type="match status" value="1"/>
</dbReference>
<keyword evidence="6 8" id="KW-0067">ATP-binding</keyword>
<keyword evidence="5 8" id="KW-0418">Kinase</keyword>
<feature type="domain" description="Thymidylate kinase-like" evidence="9">
    <location>
        <begin position="19"/>
        <end position="197"/>
    </location>
</feature>
<feature type="binding site" evidence="8">
    <location>
        <begin position="21"/>
        <end position="28"/>
    </location>
    <ligand>
        <name>ATP</name>
        <dbReference type="ChEBI" id="CHEBI:30616"/>
    </ligand>
</feature>
<evidence type="ECO:0000256" key="2">
    <source>
        <dbReference type="ARBA" id="ARBA00022679"/>
    </source>
</evidence>
<evidence type="ECO:0000256" key="4">
    <source>
        <dbReference type="ARBA" id="ARBA00022741"/>
    </source>
</evidence>
<dbReference type="Gene3D" id="3.40.50.300">
    <property type="entry name" value="P-loop containing nucleotide triphosphate hydrolases"/>
    <property type="match status" value="1"/>
</dbReference>
<dbReference type="NCBIfam" id="TIGR00041">
    <property type="entry name" value="DTMP_kinase"/>
    <property type="match status" value="1"/>
</dbReference>
<reference evidence="10" key="1">
    <citation type="submission" date="2020-07" db="EMBL/GenBank/DDBJ databases">
        <title>Huge and variable diversity of episymbiotic CPR bacteria and DPANN archaea in groundwater ecosystems.</title>
        <authorList>
            <person name="He C.Y."/>
            <person name="Keren R."/>
            <person name="Whittaker M."/>
            <person name="Farag I.F."/>
            <person name="Doudna J."/>
            <person name="Cate J.H.D."/>
            <person name="Banfield J.F."/>
        </authorList>
    </citation>
    <scope>NUCLEOTIDE SEQUENCE</scope>
    <source>
        <strain evidence="10">NC_groundwater_1664_Pr3_B-0.1um_52_9</strain>
    </source>
</reference>
<evidence type="ECO:0000256" key="6">
    <source>
        <dbReference type="ARBA" id="ARBA00022840"/>
    </source>
</evidence>
<dbReference type="GO" id="GO:0006235">
    <property type="term" value="P:dTTP biosynthetic process"/>
    <property type="evidence" value="ECO:0007669"/>
    <property type="project" value="UniProtKB-UniRule"/>
</dbReference>
<protein>
    <recommendedName>
        <fullName evidence="8">Thymidylate kinase</fullName>
        <ecNumber evidence="8">2.7.4.9</ecNumber>
    </recommendedName>
    <alternativeName>
        <fullName evidence="8">dTMP kinase</fullName>
    </alternativeName>
</protein>
<evidence type="ECO:0000256" key="1">
    <source>
        <dbReference type="ARBA" id="ARBA00009776"/>
    </source>
</evidence>
<dbReference type="Proteomes" id="UP000807825">
    <property type="component" value="Unassembled WGS sequence"/>
</dbReference>
<dbReference type="GO" id="GO:0006227">
    <property type="term" value="P:dUDP biosynthetic process"/>
    <property type="evidence" value="ECO:0007669"/>
    <property type="project" value="TreeGrafter"/>
</dbReference>
<dbReference type="SUPFAM" id="SSF52540">
    <property type="entry name" value="P-loop containing nucleoside triphosphate hydrolases"/>
    <property type="match status" value="1"/>
</dbReference>
<dbReference type="InterPro" id="IPR039430">
    <property type="entry name" value="Thymidylate_kin-like_dom"/>
</dbReference>
<gene>
    <name evidence="8 10" type="primary">tmk</name>
    <name evidence="10" type="ORF">HY912_17130</name>
</gene>
<dbReference type="EMBL" id="JACRDE010000448">
    <property type="protein sequence ID" value="MBI5251215.1"/>
    <property type="molecule type" value="Genomic_DNA"/>
</dbReference>
<evidence type="ECO:0000256" key="7">
    <source>
        <dbReference type="ARBA" id="ARBA00048743"/>
    </source>
</evidence>
<evidence type="ECO:0000313" key="10">
    <source>
        <dbReference type="EMBL" id="MBI5251215.1"/>
    </source>
</evidence>
<dbReference type="GO" id="GO:0005737">
    <property type="term" value="C:cytoplasm"/>
    <property type="evidence" value="ECO:0007669"/>
    <property type="project" value="TreeGrafter"/>
</dbReference>
<evidence type="ECO:0000256" key="3">
    <source>
        <dbReference type="ARBA" id="ARBA00022727"/>
    </source>
</evidence>
<comment type="catalytic activity">
    <reaction evidence="7 8">
        <text>dTMP + ATP = dTDP + ADP</text>
        <dbReference type="Rhea" id="RHEA:13517"/>
        <dbReference type="ChEBI" id="CHEBI:30616"/>
        <dbReference type="ChEBI" id="CHEBI:58369"/>
        <dbReference type="ChEBI" id="CHEBI:63528"/>
        <dbReference type="ChEBI" id="CHEBI:456216"/>
        <dbReference type="EC" id="2.7.4.9"/>
    </reaction>
</comment>
<sequence>MPDNNQRSEKTNKPLFIVFEGIDGSGKSTQARMLADYLTSRGLPVLLTAEPSEGPIGSQIRSLKCRAEPEEEARLFTEDREDHLRRTIIPALEQGSTVICDRYVYSSAAYQGARGIPVERILAENGAFAMPADVTFLIEIDVDTAMKRIASGRANTFTTFEIRSDLEKVDKIYRSLIDPHIIRIDGSGSPEQVHKLIQEGLNDLGCP</sequence>
<dbReference type="Pfam" id="PF02223">
    <property type="entry name" value="Thymidylate_kin"/>
    <property type="match status" value="1"/>
</dbReference>
<comment type="function">
    <text evidence="8">Phosphorylation of dTMP to form dTDP in both de novo and salvage pathways of dTTP synthesis.</text>
</comment>
<comment type="similarity">
    <text evidence="1 8">Belongs to the thymidylate kinase family.</text>
</comment>
<accession>A0A9D6V5Y1</accession>
<dbReference type="EC" id="2.7.4.9" evidence="8"/>
<dbReference type="HAMAP" id="MF_00165">
    <property type="entry name" value="Thymidylate_kinase"/>
    <property type="match status" value="1"/>
</dbReference>
<dbReference type="CDD" id="cd01672">
    <property type="entry name" value="TMPK"/>
    <property type="match status" value="1"/>
</dbReference>
<dbReference type="InterPro" id="IPR027417">
    <property type="entry name" value="P-loop_NTPase"/>
</dbReference>
<dbReference type="InterPro" id="IPR018094">
    <property type="entry name" value="Thymidylate_kinase"/>
</dbReference>
<dbReference type="GO" id="GO:0006233">
    <property type="term" value="P:dTDP biosynthetic process"/>
    <property type="evidence" value="ECO:0007669"/>
    <property type="project" value="InterPro"/>
</dbReference>
<keyword evidence="3 8" id="KW-0545">Nucleotide biosynthesis</keyword>
<proteinExistence type="inferred from homology"/>
<keyword evidence="2 8" id="KW-0808">Transferase</keyword>
<evidence type="ECO:0000256" key="5">
    <source>
        <dbReference type="ARBA" id="ARBA00022777"/>
    </source>
</evidence>
<comment type="caution">
    <text evidence="10">The sequence shown here is derived from an EMBL/GenBank/DDBJ whole genome shotgun (WGS) entry which is preliminary data.</text>
</comment>
<keyword evidence="4 8" id="KW-0547">Nucleotide-binding</keyword>
<dbReference type="GO" id="GO:0004798">
    <property type="term" value="F:dTMP kinase activity"/>
    <property type="evidence" value="ECO:0007669"/>
    <property type="project" value="UniProtKB-UniRule"/>
</dbReference>
<dbReference type="PROSITE" id="PS01331">
    <property type="entry name" value="THYMIDYLATE_KINASE"/>
    <property type="match status" value="1"/>
</dbReference>
<evidence type="ECO:0000256" key="8">
    <source>
        <dbReference type="HAMAP-Rule" id="MF_00165"/>
    </source>
</evidence>
<name>A0A9D6V5Y1_9BACT</name>
<evidence type="ECO:0000259" key="9">
    <source>
        <dbReference type="Pfam" id="PF02223"/>
    </source>
</evidence>
<organism evidence="10 11">
    <name type="scientific">Desulfomonile tiedjei</name>
    <dbReference type="NCBI Taxonomy" id="2358"/>
    <lineage>
        <taxon>Bacteria</taxon>
        <taxon>Pseudomonadati</taxon>
        <taxon>Thermodesulfobacteriota</taxon>
        <taxon>Desulfomonilia</taxon>
        <taxon>Desulfomonilales</taxon>
        <taxon>Desulfomonilaceae</taxon>
        <taxon>Desulfomonile</taxon>
    </lineage>
</organism>